<organism evidence="2 3">
    <name type="scientific">Enhygromyxa salina</name>
    <dbReference type="NCBI Taxonomy" id="215803"/>
    <lineage>
        <taxon>Bacteria</taxon>
        <taxon>Pseudomonadati</taxon>
        <taxon>Myxococcota</taxon>
        <taxon>Polyangia</taxon>
        <taxon>Nannocystales</taxon>
        <taxon>Nannocystaceae</taxon>
        <taxon>Enhygromyxa</taxon>
    </lineage>
</organism>
<dbReference type="Pfam" id="PF00415">
    <property type="entry name" value="RCC1"/>
    <property type="match status" value="2"/>
</dbReference>
<evidence type="ECO:0000313" key="2">
    <source>
        <dbReference type="EMBL" id="PRQ06693.1"/>
    </source>
</evidence>
<accession>A0A2S9YNM4</accession>
<dbReference type="PROSITE" id="PS50012">
    <property type="entry name" value="RCC1_3"/>
    <property type="match status" value="7"/>
</dbReference>
<dbReference type="InterPro" id="IPR051210">
    <property type="entry name" value="Ub_ligase/GEF_domain"/>
</dbReference>
<dbReference type="AlphaFoldDB" id="A0A2S9YNM4"/>
<dbReference type="Gene3D" id="2.130.10.30">
    <property type="entry name" value="Regulator of chromosome condensation 1/beta-lactamase-inhibitor protein II"/>
    <property type="match status" value="2"/>
</dbReference>
<dbReference type="Pfam" id="PF13540">
    <property type="entry name" value="RCC1_2"/>
    <property type="match status" value="4"/>
</dbReference>
<name>A0A2S9YNM4_9BACT</name>
<reference evidence="2 3" key="1">
    <citation type="submission" date="2018-03" db="EMBL/GenBank/DDBJ databases">
        <title>Draft Genome Sequences of the Obligatory Marine Myxobacteria Enhygromyxa salina SWB007.</title>
        <authorList>
            <person name="Poehlein A."/>
            <person name="Moghaddam J.A."/>
            <person name="Harms H."/>
            <person name="Alanjari M."/>
            <person name="Koenig G.M."/>
            <person name="Daniel R."/>
            <person name="Schaeberle T.F."/>
        </authorList>
    </citation>
    <scope>NUCLEOTIDE SEQUENCE [LARGE SCALE GENOMIC DNA]</scope>
    <source>
        <strain evidence="2 3">SWB007</strain>
    </source>
</reference>
<dbReference type="EMBL" id="PVNL01000069">
    <property type="protein sequence ID" value="PRQ06693.1"/>
    <property type="molecule type" value="Genomic_DNA"/>
</dbReference>
<dbReference type="PANTHER" id="PTHR22870">
    <property type="entry name" value="REGULATOR OF CHROMOSOME CONDENSATION"/>
    <property type="match status" value="1"/>
</dbReference>
<keyword evidence="1" id="KW-0677">Repeat</keyword>
<proteinExistence type="predicted"/>
<dbReference type="InterPro" id="IPR009091">
    <property type="entry name" value="RCC1/BLIP-II"/>
</dbReference>
<evidence type="ECO:0000313" key="3">
    <source>
        <dbReference type="Proteomes" id="UP000238823"/>
    </source>
</evidence>
<dbReference type="PANTHER" id="PTHR22870:SF408">
    <property type="entry name" value="OS09G0560450 PROTEIN"/>
    <property type="match status" value="1"/>
</dbReference>
<protein>
    <submittedName>
        <fullName evidence="2">Regulator of chromosome condensation (RCC1) repeat protein</fullName>
    </submittedName>
</protein>
<gene>
    <name evidence="2" type="ORF">ENSA7_35690</name>
</gene>
<dbReference type="Proteomes" id="UP000238823">
    <property type="component" value="Unassembled WGS sequence"/>
</dbReference>
<evidence type="ECO:0000256" key="1">
    <source>
        <dbReference type="ARBA" id="ARBA00022737"/>
    </source>
</evidence>
<dbReference type="InterPro" id="IPR000408">
    <property type="entry name" value="Reg_chr_condens"/>
</dbReference>
<sequence length="332" mass="34162">MHTCARRKSGAVMCWGRNTYGQLGNGAREDSTAMVAVVGLTDAVEIEAGGDFSCARRKSGAVVCWGNNQNGQLGDGRGAKVGVWSTRPTAVAQLSDATDIGVGDGFACALRQGGKVVCWGVGTNGQIGSGDERAFPQPQAIGGISPAVSMAVGGEHVCVAEHGGRVMCWGRNTEGQLGDGAIASRSNARPVKGLTDAQWVIAGGRHTCARRHGGEFVCWGDGRQGQLGLGAGTDRERTPRVVGGLAGMKDIVAGDQHTCALFSAADLRCWGDNADRQIDASRSSKPTPSKLAGVRGVVDVAAGHRHTCVVSGGKVYCWGLADRGALGPNPRG</sequence>
<dbReference type="PRINTS" id="PR00633">
    <property type="entry name" value="RCCNDNSATION"/>
</dbReference>
<dbReference type="SUPFAM" id="SSF50985">
    <property type="entry name" value="RCC1/BLIP-II"/>
    <property type="match status" value="1"/>
</dbReference>
<comment type="caution">
    <text evidence="2">The sequence shown here is derived from an EMBL/GenBank/DDBJ whole genome shotgun (WGS) entry which is preliminary data.</text>
</comment>